<organism evidence="3 4">
    <name type="scientific">Coprinopsis marcescibilis</name>
    <name type="common">Agaric fungus</name>
    <name type="synonym">Psathyrella marcescibilis</name>
    <dbReference type="NCBI Taxonomy" id="230819"/>
    <lineage>
        <taxon>Eukaryota</taxon>
        <taxon>Fungi</taxon>
        <taxon>Dikarya</taxon>
        <taxon>Basidiomycota</taxon>
        <taxon>Agaricomycotina</taxon>
        <taxon>Agaricomycetes</taxon>
        <taxon>Agaricomycetidae</taxon>
        <taxon>Agaricales</taxon>
        <taxon>Agaricineae</taxon>
        <taxon>Psathyrellaceae</taxon>
        <taxon>Coprinopsis</taxon>
    </lineage>
</organism>
<reference evidence="3 4" key="1">
    <citation type="journal article" date="2019" name="Nat. Ecol. Evol.">
        <title>Megaphylogeny resolves global patterns of mushroom evolution.</title>
        <authorList>
            <person name="Varga T."/>
            <person name="Krizsan K."/>
            <person name="Foldi C."/>
            <person name="Dima B."/>
            <person name="Sanchez-Garcia M."/>
            <person name="Sanchez-Ramirez S."/>
            <person name="Szollosi G.J."/>
            <person name="Szarkandi J.G."/>
            <person name="Papp V."/>
            <person name="Albert L."/>
            <person name="Andreopoulos W."/>
            <person name="Angelini C."/>
            <person name="Antonin V."/>
            <person name="Barry K.W."/>
            <person name="Bougher N.L."/>
            <person name="Buchanan P."/>
            <person name="Buyck B."/>
            <person name="Bense V."/>
            <person name="Catcheside P."/>
            <person name="Chovatia M."/>
            <person name="Cooper J."/>
            <person name="Damon W."/>
            <person name="Desjardin D."/>
            <person name="Finy P."/>
            <person name="Geml J."/>
            <person name="Haridas S."/>
            <person name="Hughes K."/>
            <person name="Justo A."/>
            <person name="Karasinski D."/>
            <person name="Kautmanova I."/>
            <person name="Kiss B."/>
            <person name="Kocsube S."/>
            <person name="Kotiranta H."/>
            <person name="LaButti K.M."/>
            <person name="Lechner B.E."/>
            <person name="Liimatainen K."/>
            <person name="Lipzen A."/>
            <person name="Lukacs Z."/>
            <person name="Mihaltcheva S."/>
            <person name="Morgado L.N."/>
            <person name="Niskanen T."/>
            <person name="Noordeloos M.E."/>
            <person name="Ohm R.A."/>
            <person name="Ortiz-Santana B."/>
            <person name="Ovrebo C."/>
            <person name="Racz N."/>
            <person name="Riley R."/>
            <person name="Savchenko A."/>
            <person name="Shiryaev A."/>
            <person name="Soop K."/>
            <person name="Spirin V."/>
            <person name="Szebenyi C."/>
            <person name="Tomsovsky M."/>
            <person name="Tulloss R.E."/>
            <person name="Uehling J."/>
            <person name="Grigoriev I.V."/>
            <person name="Vagvolgyi C."/>
            <person name="Papp T."/>
            <person name="Martin F.M."/>
            <person name="Miettinen O."/>
            <person name="Hibbett D.S."/>
            <person name="Nagy L.G."/>
        </authorList>
    </citation>
    <scope>NUCLEOTIDE SEQUENCE [LARGE SCALE GENOMIC DNA]</scope>
    <source>
        <strain evidence="3 4">CBS 121175</strain>
    </source>
</reference>
<dbReference type="PANTHER" id="PTHR31836">
    <property type="match status" value="1"/>
</dbReference>
<dbReference type="Gene3D" id="2.40.40.10">
    <property type="entry name" value="RlpA-like domain"/>
    <property type="match status" value="1"/>
</dbReference>
<gene>
    <name evidence="3" type="ORF">FA15DRAFT_687939</name>
</gene>
<protein>
    <recommendedName>
        <fullName evidence="5">RlpA-like protein double-psi beta-barrel domain-containing protein</fullName>
    </recommendedName>
</protein>
<feature type="chain" id="PRO_5022666971" description="RlpA-like protein double-psi beta-barrel domain-containing protein" evidence="2">
    <location>
        <begin position="25"/>
        <end position="120"/>
    </location>
</feature>
<evidence type="ECO:0000256" key="2">
    <source>
        <dbReference type="SAM" id="SignalP"/>
    </source>
</evidence>
<proteinExistence type="predicted"/>
<evidence type="ECO:0000313" key="4">
    <source>
        <dbReference type="Proteomes" id="UP000307440"/>
    </source>
</evidence>
<name>A0A5C3KRY4_COPMA</name>
<dbReference type="InterPro" id="IPR051477">
    <property type="entry name" value="Expansin_CellWall"/>
</dbReference>
<dbReference type="CDD" id="cd22191">
    <property type="entry name" value="DPBB_RlpA_EXP_N-like"/>
    <property type="match status" value="1"/>
</dbReference>
<feature type="signal peptide" evidence="2">
    <location>
        <begin position="1"/>
        <end position="24"/>
    </location>
</feature>
<dbReference type="AlphaFoldDB" id="A0A5C3KRY4"/>
<sequence>MSRILSYIFAIALAVLMLAGSSLATPVPGKELEKRVTRVGRVCLGNCGRVHKSSDPVVAMGKAFYDRNKGGNCGQWIEIVDTATGRKVYGQMWDSCPGCSDNDLGVVRISWHFMNKNWSP</sequence>
<dbReference type="InterPro" id="IPR036908">
    <property type="entry name" value="RlpA-like_sf"/>
</dbReference>
<dbReference type="Proteomes" id="UP000307440">
    <property type="component" value="Unassembled WGS sequence"/>
</dbReference>
<dbReference type="STRING" id="230819.A0A5C3KRY4"/>
<evidence type="ECO:0000313" key="3">
    <source>
        <dbReference type="EMBL" id="TFK23331.1"/>
    </source>
</evidence>
<accession>A0A5C3KRY4</accession>
<evidence type="ECO:0000256" key="1">
    <source>
        <dbReference type="ARBA" id="ARBA00022729"/>
    </source>
</evidence>
<dbReference type="EMBL" id="ML210221">
    <property type="protein sequence ID" value="TFK23331.1"/>
    <property type="molecule type" value="Genomic_DNA"/>
</dbReference>
<dbReference type="PANTHER" id="PTHR31836:SF25">
    <property type="entry name" value="RLPA-LIKE PROTEIN DOUBLE-PSI BETA-BARREL DOMAIN-CONTAINING PROTEIN"/>
    <property type="match status" value="1"/>
</dbReference>
<keyword evidence="4" id="KW-1185">Reference proteome</keyword>
<dbReference type="OrthoDB" id="406505at2759"/>
<dbReference type="SUPFAM" id="SSF50685">
    <property type="entry name" value="Barwin-like endoglucanases"/>
    <property type="match status" value="1"/>
</dbReference>
<evidence type="ECO:0008006" key="5">
    <source>
        <dbReference type="Google" id="ProtNLM"/>
    </source>
</evidence>
<keyword evidence="1 2" id="KW-0732">Signal</keyword>